<accession>A0A8S4B7C7</accession>
<reference evidence="2" key="1">
    <citation type="submission" date="2021-05" db="EMBL/GenBank/DDBJ databases">
        <authorList>
            <person name="Tigano A."/>
        </authorList>
    </citation>
    <scope>NUCLEOTIDE SEQUENCE</scope>
</reference>
<dbReference type="Pfam" id="PF00078">
    <property type="entry name" value="RVT_1"/>
    <property type="match status" value="1"/>
</dbReference>
<evidence type="ECO:0000313" key="2">
    <source>
        <dbReference type="EMBL" id="CAG5927188.1"/>
    </source>
</evidence>
<evidence type="ECO:0000259" key="1">
    <source>
        <dbReference type="Pfam" id="PF00078"/>
    </source>
</evidence>
<feature type="domain" description="Reverse transcriptase" evidence="1">
    <location>
        <begin position="354"/>
        <end position="492"/>
    </location>
</feature>
<name>A0A8S4B7C7_9TELE</name>
<evidence type="ECO:0000313" key="3">
    <source>
        <dbReference type="Proteomes" id="UP000677803"/>
    </source>
</evidence>
<dbReference type="OrthoDB" id="410381at2759"/>
<dbReference type="PANTHER" id="PTHR19446">
    <property type="entry name" value="REVERSE TRANSCRIPTASES"/>
    <property type="match status" value="1"/>
</dbReference>
<dbReference type="EMBL" id="CAJRST010011113">
    <property type="protein sequence ID" value="CAG5927188.1"/>
    <property type="molecule type" value="Genomic_DNA"/>
</dbReference>
<dbReference type="SUPFAM" id="SSF56672">
    <property type="entry name" value="DNA/RNA polymerases"/>
    <property type="match status" value="1"/>
</dbReference>
<dbReference type="CDD" id="cd01650">
    <property type="entry name" value="RT_nLTR_like"/>
    <property type="match status" value="1"/>
</dbReference>
<gene>
    <name evidence="2" type="ORF">MMEN_LOCUS11175</name>
</gene>
<comment type="caution">
    <text evidence="2">The sequence shown here is derived from an EMBL/GenBank/DDBJ whole genome shotgun (WGS) entry which is preliminary data.</text>
</comment>
<organism evidence="2 3">
    <name type="scientific">Menidia menidia</name>
    <name type="common">Atlantic silverside</name>
    <dbReference type="NCBI Taxonomy" id="238744"/>
    <lineage>
        <taxon>Eukaryota</taxon>
        <taxon>Metazoa</taxon>
        <taxon>Chordata</taxon>
        <taxon>Craniata</taxon>
        <taxon>Vertebrata</taxon>
        <taxon>Euteleostomi</taxon>
        <taxon>Actinopterygii</taxon>
        <taxon>Neopterygii</taxon>
        <taxon>Teleostei</taxon>
        <taxon>Neoteleostei</taxon>
        <taxon>Acanthomorphata</taxon>
        <taxon>Ovalentaria</taxon>
        <taxon>Atherinomorphae</taxon>
        <taxon>Atheriniformes</taxon>
        <taxon>Atherinopsidae</taxon>
        <taxon>Menidiinae</taxon>
        <taxon>Menidia</taxon>
    </lineage>
</organism>
<dbReference type="AlphaFoldDB" id="A0A8S4B7C7"/>
<sequence>MRPAIDGVTRPGVAIGCGGGAMGCATSSRAASGCSGTNSAGPVGSCSLELMVNGANTCGGCGTSAGIGGVGARLMVAPVSSAKEVISFASSSSLCALRSLLCMLSKFPLLLDHGCLQCGELHLAAFRRASRALAAIRIGIRGGDGPLLYYAALTSGRDCGEEASCGGISDTGGSGAAERGRVPDVWVSRVGTRVVRPSLAEKPYRAGGCLSRTGLEEASSADGFEILKDQSSILERWADHFNTLLNEDSQADCTILEDIPSRPTLSHLYQTPTFEEVLSAMQSLRNNKSPGPDNIQAELLKQGGYLCLRALHNLIIKVWTDENIPQQWRDANIVTIYKNKGEKADCGNHRGPCKTMQRRLTDYITEEMLPESQCGFRKNRSTVDMVFTARQLQEKCREQHQDLYMAFLDLSKAFDTVHRNLLWGILLQFGCPIRFVSLLRQFHDNMAVRVTVSGQESPPFSVRTGVRQGCVLAPVLFNIFLLCVTQLLHKEMEDNSAKNPSGSNKLLIVDRTPLRVNGFWDSGMVNVKVSLVMSQATPRLRWTGEGPEDIIDVEVSLDELTDVTAEAALALAASAFARACAAAKPIAEAREPLVSISAVIWMVWSREIDRDGNTGLLWGRSRVDINSRNIHCERLLFRFYAISADK</sequence>
<dbReference type="InterPro" id="IPR043502">
    <property type="entry name" value="DNA/RNA_pol_sf"/>
</dbReference>
<dbReference type="Proteomes" id="UP000677803">
    <property type="component" value="Unassembled WGS sequence"/>
</dbReference>
<keyword evidence="3" id="KW-1185">Reference proteome</keyword>
<dbReference type="InterPro" id="IPR000477">
    <property type="entry name" value="RT_dom"/>
</dbReference>
<dbReference type="PROSITE" id="PS51257">
    <property type="entry name" value="PROKAR_LIPOPROTEIN"/>
    <property type="match status" value="1"/>
</dbReference>
<protein>
    <submittedName>
        <fullName evidence="2">(Atlantic silverside) hypothetical protein</fullName>
    </submittedName>
</protein>
<proteinExistence type="predicted"/>